<organism evidence="1 2">
    <name type="scientific">Thauera aminoaromatica</name>
    <dbReference type="NCBI Taxonomy" id="164330"/>
    <lineage>
        <taxon>Bacteria</taxon>
        <taxon>Pseudomonadati</taxon>
        <taxon>Pseudomonadota</taxon>
        <taxon>Betaproteobacteria</taxon>
        <taxon>Rhodocyclales</taxon>
        <taxon>Zoogloeaceae</taxon>
        <taxon>Thauera</taxon>
    </lineage>
</organism>
<dbReference type="HOGENOM" id="CLU_3158793_0_0_4"/>
<dbReference type="KEGG" id="tmz:Tmz1t_2576"/>
<sequence length="48" mass="5024">MAFKLAVFTAIVVAIAVLGVRGYVASVRGFEAARALRGEDRSADPDAD</sequence>
<reference evidence="2" key="1">
    <citation type="submission" date="2009-05" db="EMBL/GenBank/DDBJ databases">
        <title>Complete sequence of chromosome of Thauera sp. MZ1T.</title>
        <authorList>
            <consortium name="US DOE Joint Genome Institute"/>
            <person name="Lucas S."/>
            <person name="Copeland A."/>
            <person name="Lapidus A."/>
            <person name="Glavina del Rio T."/>
            <person name="Dalin E."/>
            <person name="Tice H."/>
            <person name="Bruce D."/>
            <person name="Goodwin L."/>
            <person name="Pitluck S."/>
            <person name="Sims D."/>
            <person name="Brettin T."/>
            <person name="Detter J.C."/>
            <person name="Han C."/>
            <person name="Larimer F."/>
            <person name="Land M."/>
            <person name="Hauser L."/>
            <person name="Kyrpides N."/>
            <person name="Mikhailova N."/>
            <person name="Sayler G.S."/>
        </authorList>
    </citation>
    <scope>NUCLEOTIDE SEQUENCE [LARGE SCALE GENOMIC DNA]</scope>
    <source>
        <strain evidence="2">MZ1T</strain>
    </source>
</reference>
<protein>
    <submittedName>
        <fullName evidence="1">Uncharacterized protein</fullName>
    </submittedName>
</protein>
<name>C4K9V2_THASP</name>
<evidence type="ECO:0000313" key="2">
    <source>
        <dbReference type="Proteomes" id="UP000002186"/>
    </source>
</evidence>
<dbReference type="Proteomes" id="UP000002186">
    <property type="component" value="Chromosome"/>
</dbReference>
<proteinExistence type="predicted"/>
<accession>C4K9V2</accession>
<gene>
    <name evidence="1" type="ordered locus">Tmz1t_2576</name>
</gene>
<dbReference type="EMBL" id="CP001281">
    <property type="protein sequence ID" value="ACR01178.1"/>
    <property type="molecule type" value="Genomic_DNA"/>
</dbReference>
<dbReference type="RefSeq" id="WP_004304065.1">
    <property type="nucleotide sequence ID" value="NC_011662.2"/>
</dbReference>
<evidence type="ECO:0000313" key="1">
    <source>
        <dbReference type="EMBL" id="ACR01178.1"/>
    </source>
</evidence>
<reference evidence="1 2" key="2">
    <citation type="journal article" date="2012" name="Stand. Genomic Sci.">
        <title>Complete genome sequence of Thauera aminoaromatica strain MZ1T.</title>
        <authorList>
            <person name="Jiang K."/>
            <person name="Sanseverino J."/>
            <person name="Chauhan A."/>
            <person name="Lucas S."/>
            <person name="Copeland A."/>
            <person name="Lapidus A."/>
            <person name="Del Rio T.G."/>
            <person name="Dalin E."/>
            <person name="Tice H."/>
            <person name="Bruce D."/>
            <person name="Goodwin L."/>
            <person name="Pitluck S."/>
            <person name="Sims D."/>
            <person name="Brettin T."/>
            <person name="Detter J.C."/>
            <person name="Han C."/>
            <person name="Chang Y.J."/>
            <person name="Larimer F."/>
            <person name="Land M."/>
            <person name="Hauser L."/>
            <person name="Kyrpides N.C."/>
            <person name="Mikhailova N."/>
            <person name="Moser S."/>
            <person name="Jegier P."/>
            <person name="Close D."/>
            <person name="Debruyn J.M."/>
            <person name="Wang Y."/>
            <person name="Layton A.C."/>
            <person name="Allen M.S."/>
            <person name="Sayler G.S."/>
        </authorList>
    </citation>
    <scope>NUCLEOTIDE SEQUENCE [LARGE SCALE GENOMIC DNA]</scope>
    <source>
        <strain evidence="1 2">MZ1T</strain>
    </source>
</reference>
<dbReference type="STRING" id="85643.Tmz1t_2576"/>
<keyword evidence="2" id="KW-1185">Reference proteome</keyword>
<dbReference type="AlphaFoldDB" id="C4K9V2"/>